<keyword evidence="4 5" id="KW-0472">Membrane</keyword>
<dbReference type="GO" id="GO:0005524">
    <property type="term" value="F:ATP binding"/>
    <property type="evidence" value="ECO:0007669"/>
    <property type="project" value="InterPro"/>
</dbReference>
<dbReference type="InterPro" id="IPR036640">
    <property type="entry name" value="ABC1_TM_sf"/>
</dbReference>
<feature type="transmembrane region" description="Helical" evidence="5">
    <location>
        <begin position="68"/>
        <end position="90"/>
    </location>
</feature>
<dbReference type="SUPFAM" id="SSF90123">
    <property type="entry name" value="ABC transporter transmembrane region"/>
    <property type="match status" value="1"/>
</dbReference>
<evidence type="ECO:0000256" key="5">
    <source>
        <dbReference type="SAM" id="Phobius"/>
    </source>
</evidence>
<gene>
    <name evidence="8" type="ORF">SAMN05660686_03405</name>
</gene>
<dbReference type="GO" id="GO:0016887">
    <property type="term" value="F:ATP hydrolysis activity"/>
    <property type="evidence" value="ECO:0007669"/>
    <property type="project" value="InterPro"/>
</dbReference>
<dbReference type="Gene3D" id="3.40.50.300">
    <property type="entry name" value="P-loop containing nucleotide triphosphate hydrolases"/>
    <property type="match status" value="2"/>
</dbReference>
<name>A0A8G2EX98_9PROT</name>
<dbReference type="PANTHER" id="PTHR43394:SF1">
    <property type="entry name" value="ATP-BINDING CASSETTE SUB-FAMILY B MEMBER 10, MITOCHONDRIAL"/>
    <property type="match status" value="1"/>
</dbReference>
<evidence type="ECO:0000256" key="3">
    <source>
        <dbReference type="ARBA" id="ARBA00022989"/>
    </source>
</evidence>
<feature type="transmembrane region" description="Helical" evidence="5">
    <location>
        <begin position="18"/>
        <end position="35"/>
    </location>
</feature>
<dbReference type="PROSITE" id="PS50929">
    <property type="entry name" value="ABC_TM1F"/>
    <property type="match status" value="1"/>
</dbReference>
<dbReference type="OrthoDB" id="9760920at2"/>
<dbReference type="RefSeq" id="WP_093152065.1">
    <property type="nucleotide sequence ID" value="NZ_FNBW01000010.1"/>
</dbReference>
<comment type="caution">
    <text evidence="8">The sequence shown here is derived from an EMBL/GenBank/DDBJ whole genome shotgun (WGS) entry which is preliminary data.</text>
</comment>
<comment type="subcellular location">
    <subcellularLocation>
        <location evidence="1">Cell membrane</location>
        <topology evidence="1">Multi-pass membrane protein</topology>
    </subcellularLocation>
</comment>
<dbReference type="InterPro" id="IPR027417">
    <property type="entry name" value="P-loop_NTPase"/>
</dbReference>
<evidence type="ECO:0000256" key="4">
    <source>
        <dbReference type="ARBA" id="ARBA00023136"/>
    </source>
</evidence>
<dbReference type="PROSITE" id="PS50893">
    <property type="entry name" value="ABC_TRANSPORTER_2"/>
    <property type="match status" value="1"/>
</dbReference>
<protein>
    <submittedName>
        <fullName evidence="8">ABC-type multidrug transport system, ATPase and permease component</fullName>
    </submittedName>
</protein>
<feature type="transmembrane region" description="Helical" evidence="5">
    <location>
        <begin position="269"/>
        <end position="296"/>
    </location>
</feature>
<organism evidence="8 9">
    <name type="scientific">Thalassobaculum litoreum DSM 18839</name>
    <dbReference type="NCBI Taxonomy" id="1123362"/>
    <lineage>
        <taxon>Bacteria</taxon>
        <taxon>Pseudomonadati</taxon>
        <taxon>Pseudomonadota</taxon>
        <taxon>Alphaproteobacteria</taxon>
        <taxon>Rhodospirillales</taxon>
        <taxon>Thalassobaculaceae</taxon>
        <taxon>Thalassobaculum</taxon>
    </lineage>
</organism>
<dbReference type="Pfam" id="PF00005">
    <property type="entry name" value="ABC_tran"/>
    <property type="match status" value="1"/>
</dbReference>
<accession>A0A8G2EX98</accession>
<keyword evidence="3 5" id="KW-1133">Transmembrane helix</keyword>
<reference evidence="8 9" key="1">
    <citation type="submission" date="2016-10" db="EMBL/GenBank/DDBJ databases">
        <authorList>
            <person name="Varghese N."/>
            <person name="Submissions S."/>
        </authorList>
    </citation>
    <scope>NUCLEOTIDE SEQUENCE [LARGE SCALE GENOMIC DNA]</scope>
    <source>
        <strain evidence="8 9">DSM 18839</strain>
    </source>
</reference>
<dbReference type="GO" id="GO:0005886">
    <property type="term" value="C:plasma membrane"/>
    <property type="evidence" value="ECO:0007669"/>
    <property type="project" value="UniProtKB-SubCell"/>
</dbReference>
<dbReference type="InterPro" id="IPR011527">
    <property type="entry name" value="ABC1_TM_dom"/>
</dbReference>
<feature type="domain" description="ABC transmembrane type-1" evidence="7">
    <location>
        <begin position="18"/>
        <end position="315"/>
    </location>
</feature>
<dbReference type="EMBL" id="FNBW01000010">
    <property type="protein sequence ID" value="SDG10934.1"/>
    <property type="molecule type" value="Genomic_DNA"/>
</dbReference>
<dbReference type="PANTHER" id="PTHR43394">
    <property type="entry name" value="ATP-DEPENDENT PERMEASE MDL1, MITOCHONDRIAL"/>
    <property type="match status" value="1"/>
</dbReference>
<dbReference type="InterPro" id="IPR003439">
    <property type="entry name" value="ABC_transporter-like_ATP-bd"/>
</dbReference>
<evidence type="ECO:0000259" key="6">
    <source>
        <dbReference type="PROSITE" id="PS50893"/>
    </source>
</evidence>
<dbReference type="AlphaFoldDB" id="A0A8G2EX98"/>
<evidence type="ECO:0000313" key="9">
    <source>
        <dbReference type="Proteomes" id="UP000198615"/>
    </source>
</evidence>
<dbReference type="SUPFAM" id="SSF52540">
    <property type="entry name" value="P-loop containing nucleoside triphosphate hydrolases"/>
    <property type="match status" value="2"/>
</dbReference>
<sequence>MESTIYRFILRYSKREQIILLVMTLISFPFLYYSLDLPKRIVNEALGAKGTTDFPITFLGIEFHQLEYLWTLSGLFLVLVFINGGFKYWINVYRGRLGERMLRRLRYELYTRILRFPIPHFRRVSQGEIIPMVTQEVEPLGGFIGDSISLPAFQGGTLITILFFMFMQDPILGAAAIALSPVQAYVIPKLQRRVNALGKQRVRTVRVLSDRIGETISGVQEIHANNMARLMLARFSAQLGVIYDIRFEIYQRKFVIKFLNNFIAQLTPFFFYAIGGYLVIMGELSLGALVAVLAAYKDLSAPWKELLNFYQQKEDARIKYEQVIDQFDLPEMMAQETLIAEPEAPQPLDGELRANNLGLIDDDGEVQFEGVAMTVPPGTHMALFGPGGAGNEALAMTIARLMHPTSGRITVGQADLHALPEAITGRRMGYVGPSTYVFSSTIRENLLLGVMHRPTGEARDDPAVRAALETAAQAANSTDDPGGPWVDPEAVGDGEGLVSRLVEDLMLVELDDDCYGLGLRGTIDPQARPQIAERILAARRSFAERLAEDPEMVDLVEPFAADRYNTNASLAENLLFGTPVGPAFQPDTIAAHPYVRRTLASVGLTDDLLKMGRDVAATMVELFADLPSDHEFFGQFSFISPDDLPEFQALLNRVERIGLEKVSEEDRARLLSLPFKLIPARHRLGMLDDGIQARVLEARVAFARDLPEELQGSVAFFSADAYNAAASLQDNILFGKIAYGQADSVARVGTVIGSVLDDLDLRPTVMEVGLDFEVGIAGARLSSVQRQKIGIARAMLRRPDILVLNDAVATFDAAAQRRLVANILQAMSGRTVIWSTQRPDIARLFPVISVMRGGRLAETGAPEDLDREGRVFHEIAARN</sequence>
<dbReference type="Pfam" id="PF00664">
    <property type="entry name" value="ABC_membrane"/>
    <property type="match status" value="1"/>
</dbReference>
<evidence type="ECO:0000259" key="7">
    <source>
        <dbReference type="PROSITE" id="PS50929"/>
    </source>
</evidence>
<dbReference type="CDD" id="cd07346">
    <property type="entry name" value="ABC_6TM_exporters"/>
    <property type="match status" value="1"/>
</dbReference>
<dbReference type="GO" id="GO:0140359">
    <property type="term" value="F:ABC-type transporter activity"/>
    <property type="evidence" value="ECO:0007669"/>
    <property type="project" value="InterPro"/>
</dbReference>
<dbReference type="InterPro" id="IPR039421">
    <property type="entry name" value="Type_1_exporter"/>
</dbReference>
<proteinExistence type="predicted"/>
<evidence type="ECO:0000256" key="1">
    <source>
        <dbReference type="ARBA" id="ARBA00004651"/>
    </source>
</evidence>
<dbReference type="Gene3D" id="1.20.1560.10">
    <property type="entry name" value="ABC transporter type 1, transmembrane domain"/>
    <property type="match status" value="1"/>
</dbReference>
<feature type="domain" description="ABC transporter" evidence="6">
    <location>
        <begin position="352"/>
        <end position="878"/>
    </location>
</feature>
<keyword evidence="2 5" id="KW-0812">Transmembrane</keyword>
<keyword evidence="9" id="KW-1185">Reference proteome</keyword>
<evidence type="ECO:0000256" key="2">
    <source>
        <dbReference type="ARBA" id="ARBA00022692"/>
    </source>
</evidence>
<evidence type="ECO:0000313" key="8">
    <source>
        <dbReference type="EMBL" id="SDG10934.1"/>
    </source>
</evidence>
<dbReference type="Proteomes" id="UP000198615">
    <property type="component" value="Unassembled WGS sequence"/>
</dbReference>